<feature type="transmembrane region" description="Helical" evidence="13">
    <location>
        <begin position="55"/>
        <end position="78"/>
    </location>
</feature>
<comment type="subcellular location">
    <subcellularLocation>
        <location evidence="1">Membrane</location>
        <topology evidence="1">Multi-pass membrane protein</topology>
    </subcellularLocation>
</comment>
<dbReference type="InterPro" id="IPR001873">
    <property type="entry name" value="ENaC"/>
</dbReference>
<dbReference type="PANTHER" id="PTHR11690:SF237">
    <property type="entry name" value="PICKPOCKET 16-RELATED"/>
    <property type="match status" value="1"/>
</dbReference>
<keyword evidence="9 13" id="KW-0472">Membrane</keyword>
<accession>A0ABQ7R7C8</accession>
<evidence type="ECO:0000256" key="5">
    <source>
        <dbReference type="ARBA" id="ARBA00022692"/>
    </source>
</evidence>
<evidence type="ECO:0000256" key="11">
    <source>
        <dbReference type="ARBA" id="ARBA00023303"/>
    </source>
</evidence>
<organism evidence="14 15">
    <name type="scientific">Plutella xylostella</name>
    <name type="common">Diamondback moth</name>
    <name type="synonym">Plutella maculipennis</name>
    <dbReference type="NCBI Taxonomy" id="51655"/>
    <lineage>
        <taxon>Eukaryota</taxon>
        <taxon>Metazoa</taxon>
        <taxon>Ecdysozoa</taxon>
        <taxon>Arthropoda</taxon>
        <taxon>Hexapoda</taxon>
        <taxon>Insecta</taxon>
        <taxon>Pterygota</taxon>
        <taxon>Neoptera</taxon>
        <taxon>Endopterygota</taxon>
        <taxon>Lepidoptera</taxon>
        <taxon>Glossata</taxon>
        <taxon>Ditrysia</taxon>
        <taxon>Yponomeutoidea</taxon>
        <taxon>Plutellidae</taxon>
        <taxon>Plutella</taxon>
    </lineage>
</organism>
<evidence type="ECO:0000256" key="13">
    <source>
        <dbReference type="SAM" id="Phobius"/>
    </source>
</evidence>
<keyword evidence="3 12" id="KW-0813">Transport</keyword>
<evidence type="ECO:0000256" key="3">
    <source>
        <dbReference type="ARBA" id="ARBA00022448"/>
    </source>
</evidence>
<dbReference type="Pfam" id="PF00858">
    <property type="entry name" value="ASC"/>
    <property type="match status" value="1"/>
</dbReference>
<sequence>MMPNKMQEEEKKMEVQKKPKSRSWFKTFEEFCNRTDLHGYKYIVMPGLTFYERMCWAIAVAASVFCAGYFVVTAYWWYARNPIITVIESTHGAIWDVPFPAVTICSVNQISRREAHRFSQNLKLPDNVTSEEVFSALGLAPLLHSVFQASAQQKQRLARLQAVLDLNRVQVDHMFRILPDNVTMEQVSSARGRGPLLHSVFQASAQQKQRLQPSWTETECK</sequence>
<dbReference type="PANTHER" id="PTHR11690">
    <property type="entry name" value="AMILORIDE-SENSITIVE SODIUM CHANNEL-RELATED"/>
    <property type="match status" value="1"/>
</dbReference>
<keyword evidence="6 13" id="KW-1133">Transmembrane helix</keyword>
<evidence type="ECO:0000256" key="8">
    <source>
        <dbReference type="ARBA" id="ARBA00023065"/>
    </source>
</evidence>
<evidence type="ECO:0000256" key="12">
    <source>
        <dbReference type="RuleBase" id="RU000679"/>
    </source>
</evidence>
<keyword evidence="7" id="KW-0915">Sodium</keyword>
<gene>
    <name evidence="14" type="ORF">JYU34_000304</name>
</gene>
<proteinExistence type="inferred from homology"/>
<keyword evidence="11 12" id="KW-0407">Ion channel</keyword>
<keyword evidence="4 12" id="KW-0894">Sodium channel</keyword>
<dbReference type="EMBL" id="JAHIBW010000001">
    <property type="protein sequence ID" value="KAG7313205.1"/>
    <property type="molecule type" value="Genomic_DNA"/>
</dbReference>
<evidence type="ECO:0000256" key="2">
    <source>
        <dbReference type="ARBA" id="ARBA00007193"/>
    </source>
</evidence>
<keyword evidence="10 12" id="KW-0739">Sodium transport</keyword>
<name>A0ABQ7R7C8_PLUXY</name>
<evidence type="ECO:0000256" key="4">
    <source>
        <dbReference type="ARBA" id="ARBA00022461"/>
    </source>
</evidence>
<reference evidence="14 15" key="1">
    <citation type="submission" date="2021-06" db="EMBL/GenBank/DDBJ databases">
        <title>A haploid diamondback moth (Plutella xylostella L.) genome assembly resolves 31 chromosomes and identifies a diamide resistance mutation.</title>
        <authorList>
            <person name="Ward C.M."/>
            <person name="Perry K.D."/>
            <person name="Baker G."/>
            <person name="Powis K."/>
            <person name="Heckel D.G."/>
            <person name="Baxter S.W."/>
        </authorList>
    </citation>
    <scope>NUCLEOTIDE SEQUENCE [LARGE SCALE GENOMIC DNA]</scope>
    <source>
        <strain evidence="14 15">LV</strain>
        <tissue evidence="14">Single pupa</tissue>
    </source>
</reference>
<evidence type="ECO:0000313" key="14">
    <source>
        <dbReference type="EMBL" id="KAG7313205.1"/>
    </source>
</evidence>
<evidence type="ECO:0000256" key="9">
    <source>
        <dbReference type="ARBA" id="ARBA00023136"/>
    </source>
</evidence>
<evidence type="ECO:0000256" key="7">
    <source>
        <dbReference type="ARBA" id="ARBA00023053"/>
    </source>
</evidence>
<protein>
    <submittedName>
        <fullName evidence="14">Uncharacterized protein</fullName>
    </submittedName>
</protein>
<keyword evidence="15" id="KW-1185">Reference proteome</keyword>
<evidence type="ECO:0000313" key="15">
    <source>
        <dbReference type="Proteomes" id="UP000823941"/>
    </source>
</evidence>
<evidence type="ECO:0000256" key="6">
    <source>
        <dbReference type="ARBA" id="ARBA00022989"/>
    </source>
</evidence>
<comment type="caution">
    <text evidence="14">The sequence shown here is derived from an EMBL/GenBank/DDBJ whole genome shotgun (WGS) entry which is preliminary data.</text>
</comment>
<keyword evidence="5 12" id="KW-0812">Transmembrane</keyword>
<keyword evidence="8 12" id="KW-0406">Ion transport</keyword>
<evidence type="ECO:0000256" key="10">
    <source>
        <dbReference type="ARBA" id="ARBA00023201"/>
    </source>
</evidence>
<evidence type="ECO:0000256" key="1">
    <source>
        <dbReference type="ARBA" id="ARBA00004141"/>
    </source>
</evidence>
<comment type="similarity">
    <text evidence="2 12">Belongs to the amiloride-sensitive sodium channel (TC 1.A.6) family.</text>
</comment>
<dbReference type="Proteomes" id="UP000823941">
    <property type="component" value="Chromosome 1"/>
</dbReference>